<sequence>MRPQTVLVTGGSGPLGSVIAAKLKQAGYEVIIHYYRSQKKAERLARAIGAAGTVRADLTDPLAAKKMFRAIGSVDGLVHAVGDFIYKPLKKTTAREFSAAVESNLLSAWHCLRPVLSGMRRRRYGRIVVFGTTGCGELQARPLTTPYYIGKTGLLMLVRALSREEINHGITINMVSPGVLPSGVRPSPSVPVVPFDAVARAVLFFLQDDAGHITGANLDVNHGWRPE</sequence>
<comment type="similarity">
    <text evidence="1">Belongs to the short-chain dehydrogenases/reductases (SDR) family.</text>
</comment>
<dbReference type="PRINTS" id="PR00081">
    <property type="entry name" value="GDHRDH"/>
</dbReference>
<dbReference type="InterPro" id="IPR036291">
    <property type="entry name" value="NAD(P)-bd_dom_sf"/>
</dbReference>
<dbReference type="AlphaFoldDB" id="A0A0G1YE99"/>
<dbReference type="Pfam" id="PF00106">
    <property type="entry name" value="adh_short"/>
    <property type="match status" value="1"/>
</dbReference>
<gene>
    <name evidence="3" type="ORF">UY92_C0016G0011</name>
</gene>
<dbReference type="STRING" id="1619044.UY92_C0016G0011"/>
<dbReference type="PANTHER" id="PTHR43639:SF1">
    <property type="entry name" value="SHORT-CHAIN DEHYDROGENASE_REDUCTASE FAMILY PROTEIN"/>
    <property type="match status" value="1"/>
</dbReference>
<dbReference type="GO" id="GO:0016491">
    <property type="term" value="F:oxidoreductase activity"/>
    <property type="evidence" value="ECO:0007669"/>
    <property type="project" value="UniProtKB-KW"/>
</dbReference>
<comment type="caution">
    <text evidence="3">The sequence shown here is derived from an EMBL/GenBank/DDBJ whole genome shotgun (WGS) entry which is preliminary data.</text>
</comment>
<dbReference type="Proteomes" id="UP000033870">
    <property type="component" value="Unassembled WGS sequence"/>
</dbReference>
<keyword evidence="2" id="KW-0560">Oxidoreductase</keyword>
<dbReference type="PANTHER" id="PTHR43639">
    <property type="entry name" value="OXIDOREDUCTASE, SHORT-CHAIN DEHYDROGENASE/REDUCTASE FAMILY (AFU_ORTHOLOGUE AFUA_5G02870)"/>
    <property type="match status" value="1"/>
</dbReference>
<proteinExistence type="inferred from homology"/>
<evidence type="ECO:0000313" key="3">
    <source>
        <dbReference type="EMBL" id="KKW41556.1"/>
    </source>
</evidence>
<evidence type="ECO:0000256" key="1">
    <source>
        <dbReference type="ARBA" id="ARBA00006484"/>
    </source>
</evidence>
<dbReference type="Gene3D" id="3.40.50.720">
    <property type="entry name" value="NAD(P)-binding Rossmann-like Domain"/>
    <property type="match status" value="1"/>
</dbReference>
<reference evidence="3 4" key="1">
    <citation type="journal article" date="2015" name="Nature">
        <title>rRNA introns, odd ribosomes, and small enigmatic genomes across a large radiation of phyla.</title>
        <authorList>
            <person name="Brown C.T."/>
            <person name="Hug L.A."/>
            <person name="Thomas B.C."/>
            <person name="Sharon I."/>
            <person name="Castelle C.J."/>
            <person name="Singh A."/>
            <person name="Wilkins M.J."/>
            <person name="Williams K.H."/>
            <person name="Banfield J.F."/>
        </authorList>
    </citation>
    <scope>NUCLEOTIDE SEQUENCE [LARGE SCALE GENOMIC DNA]</scope>
</reference>
<evidence type="ECO:0000256" key="2">
    <source>
        <dbReference type="ARBA" id="ARBA00023002"/>
    </source>
</evidence>
<dbReference type="SUPFAM" id="SSF51735">
    <property type="entry name" value="NAD(P)-binding Rossmann-fold domains"/>
    <property type="match status" value="1"/>
</dbReference>
<name>A0A0G1YE99_9BACT</name>
<dbReference type="InterPro" id="IPR002347">
    <property type="entry name" value="SDR_fam"/>
</dbReference>
<organism evidence="3 4">
    <name type="scientific">Candidatus Magasanikbacteria bacterium GW2011_GWA2_56_11</name>
    <dbReference type="NCBI Taxonomy" id="1619044"/>
    <lineage>
        <taxon>Bacteria</taxon>
        <taxon>Candidatus Magasanikiibacteriota</taxon>
    </lineage>
</organism>
<accession>A0A0G1YE99</accession>
<protein>
    <submittedName>
        <fullName evidence="3">Dihydropteridine reductase</fullName>
    </submittedName>
</protein>
<dbReference type="EMBL" id="LCRX01000016">
    <property type="protein sequence ID" value="KKW41556.1"/>
    <property type="molecule type" value="Genomic_DNA"/>
</dbReference>
<evidence type="ECO:0000313" key="4">
    <source>
        <dbReference type="Proteomes" id="UP000033870"/>
    </source>
</evidence>